<evidence type="ECO:0000259" key="3">
    <source>
        <dbReference type="PROSITE" id="PS50106"/>
    </source>
</evidence>
<keyword evidence="2" id="KW-1133">Transmembrane helix</keyword>
<sequence>MLTMAGMVSVWRGNKALAFPLAVLLLFTGFLAVAATVIDSVDVRDARDRLCSLATYSCKGPQYIATCVFDALVAAFLIAAAACLFFLYRMPARRQTRTTRIESESDDGVNLPIVPAPTTQRSSKPGKTERVAEARRVLTSMRPTLGIVVSNSVDEDGVAVTDVLPGKAAKAAGLKTGDAILSIGAMQTNDHEDFDRVMAEAFPGESEPVVLQRGGSRKNLNVTFGGHYDGRSYTAKEIRHLRKEAGADWVIAQEEDRKGIAPIPAP</sequence>
<evidence type="ECO:0000256" key="1">
    <source>
        <dbReference type="SAM" id="MobiDB-lite"/>
    </source>
</evidence>
<name>A0A0L0D8K1_THETB</name>
<protein>
    <recommendedName>
        <fullName evidence="3">PDZ domain-containing protein</fullName>
    </recommendedName>
</protein>
<gene>
    <name evidence="4" type="ORF">AMSG_00479</name>
</gene>
<feature type="region of interest" description="Disordered" evidence="1">
    <location>
        <begin position="99"/>
        <end position="128"/>
    </location>
</feature>
<dbReference type="GeneID" id="25560287"/>
<keyword evidence="2" id="KW-0812">Transmembrane</keyword>
<feature type="transmembrane region" description="Helical" evidence="2">
    <location>
        <begin position="63"/>
        <end position="88"/>
    </location>
</feature>
<evidence type="ECO:0000313" key="5">
    <source>
        <dbReference type="Proteomes" id="UP000054408"/>
    </source>
</evidence>
<dbReference type="Gene3D" id="2.30.42.10">
    <property type="match status" value="1"/>
</dbReference>
<accession>A0A0L0D8K1</accession>
<dbReference type="Pfam" id="PF13180">
    <property type="entry name" value="PDZ_2"/>
    <property type="match status" value="1"/>
</dbReference>
<dbReference type="AlphaFoldDB" id="A0A0L0D8K1"/>
<evidence type="ECO:0000256" key="2">
    <source>
        <dbReference type="SAM" id="Phobius"/>
    </source>
</evidence>
<evidence type="ECO:0000313" key="4">
    <source>
        <dbReference type="EMBL" id="KNC48702.1"/>
    </source>
</evidence>
<dbReference type="InterPro" id="IPR036034">
    <property type="entry name" value="PDZ_sf"/>
</dbReference>
<proteinExistence type="predicted"/>
<dbReference type="PROSITE" id="PS50106">
    <property type="entry name" value="PDZ"/>
    <property type="match status" value="1"/>
</dbReference>
<keyword evidence="5" id="KW-1185">Reference proteome</keyword>
<dbReference type="RefSeq" id="XP_013762758.1">
    <property type="nucleotide sequence ID" value="XM_013907304.1"/>
</dbReference>
<dbReference type="EMBL" id="GL349434">
    <property type="protein sequence ID" value="KNC48702.1"/>
    <property type="molecule type" value="Genomic_DNA"/>
</dbReference>
<dbReference type="InterPro" id="IPR001478">
    <property type="entry name" value="PDZ"/>
</dbReference>
<reference evidence="4 5" key="1">
    <citation type="submission" date="2010-05" db="EMBL/GenBank/DDBJ databases">
        <title>The Genome Sequence of Thecamonas trahens ATCC 50062.</title>
        <authorList>
            <consortium name="The Broad Institute Genome Sequencing Platform"/>
            <person name="Russ C."/>
            <person name="Cuomo C."/>
            <person name="Shea T."/>
            <person name="Young S.K."/>
            <person name="Zeng Q."/>
            <person name="Koehrsen M."/>
            <person name="Haas B."/>
            <person name="Borodovsky M."/>
            <person name="Guigo R."/>
            <person name="Alvarado L."/>
            <person name="Berlin A."/>
            <person name="Bochicchio J."/>
            <person name="Borenstein D."/>
            <person name="Chapman S."/>
            <person name="Chen Z."/>
            <person name="Freedman E."/>
            <person name="Gellesch M."/>
            <person name="Goldberg J."/>
            <person name="Griggs A."/>
            <person name="Gujja S."/>
            <person name="Heilman E."/>
            <person name="Heiman D."/>
            <person name="Hepburn T."/>
            <person name="Howarth C."/>
            <person name="Jen D."/>
            <person name="Larson L."/>
            <person name="Mehta T."/>
            <person name="Park D."/>
            <person name="Pearson M."/>
            <person name="Roberts A."/>
            <person name="Saif S."/>
            <person name="Shenoy N."/>
            <person name="Sisk P."/>
            <person name="Stolte C."/>
            <person name="Sykes S."/>
            <person name="Thomson T."/>
            <person name="Walk T."/>
            <person name="White J."/>
            <person name="Yandava C."/>
            <person name="Burger G."/>
            <person name="Gray M.W."/>
            <person name="Holland P.W.H."/>
            <person name="King N."/>
            <person name="Lang F.B.F."/>
            <person name="Roger A.J."/>
            <person name="Ruiz-Trillo I."/>
            <person name="Lander E."/>
            <person name="Nusbaum C."/>
        </authorList>
    </citation>
    <scope>NUCLEOTIDE SEQUENCE [LARGE SCALE GENOMIC DNA]</scope>
    <source>
        <strain evidence="4 5">ATCC 50062</strain>
    </source>
</reference>
<dbReference type="Proteomes" id="UP000054408">
    <property type="component" value="Unassembled WGS sequence"/>
</dbReference>
<organism evidence="4 5">
    <name type="scientific">Thecamonas trahens ATCC 50062</name>
    <dbReference type="NCBI Taxonomy" id="461836"/>
    <lineage>
        <taxon>Eukaryota</taxon>
        <taxon>Apusozoa</taxon>
        <taxon>Apusomonadida</taxon>
        <taxon>Apusomonadidae</taxon>
        <taxon>Thecamonas</taxon>
    </lineage>
</organism>
<keyword evidence="2" id="KW-0472">Membrane</keyword>
<dbReference type="SMART" id="SM00228">
    <property type="entry name" value="PDZ"/>
    <property type="match status" value="1"/>
</dbReference>
<dbReference type="SUPFAM" id="SSF50156">
    <property type="entry name" value="PDZ domain-like"/>
    <property type="match status" value="1"/>
</dbReference>
<feature type="domain" description="PDZ" evidence="3">
    <location>
        <begin position="145"/>
        <end position="201"/>
    </location>
</feature>